<name>A0A7W7MQK1_9ACTN</name>
<protein>
    <recommendedName>
        <fullName evidence="6">PknH-like extracellular domain-containing protein</fullName>
    </recommendedName>
</protein>
<evidence type="ECO:0000256" key="2">
    <source>
        <dbReference type="SAM" id="MobiDB-lite"/>
    </source>
</evidence>
<dbReference type="AlphaFoldDB" id="A0A7W7MQK1"/>
<feature type="coiled-coil region" evidence="1">
    <location>
        <begin position="290"/>
        <end position="317"/>
    </location>
</feature>
<gene>
    <name evidence="4" type="ORF">BJ971_003839</name>
</gene>
<proteinExistence type="predicted"/>
<dbReference type="Proteomes" id="UP000578112">
    <property type="component" value="Unassembled WGS sequence"/>
</dbReference>
<comment type="caution">
    <text evidence="4">The sequence shown here is derived from an EMBL/GenBank/DDBJ whole genome shotgun (WGS) entry which is preliminary data.</text>
</comment>
<organism evidence="4 5">
    <name type="scientific">Actinoplanes digitatis</name>
    <dbReference type="NCBI Taxonomy" id="1868"/>
    <lineage>
        <taxon>Bacteria</taxon>
        <taxon>Bacillati</taxon>
        <taxon>Actinomycetota</taxon>
        <taxon>Actinomycetes</taxon>
        <taxon>Micromonosporales</taxon>
        <taxon>Micromonosporaceae</taxon>
        <taxon>Actinoplanes</taxon>
    </lineage>
</organism>
<evidence type="ECO:0000313" key="5">
    <source>
        <dbReference type="Proteomes" id="UP000578112"/>
    </source>
</evidence>
<accession>A0A7W7MQK1</accession>
<feature type="signal peptide" evidence="3">
    <location>
        <begin position="1"/>
        <end position="23"/>
    </location>
</feature>
<keyword evidence="5" id="KW-1185">Reference proteome</keyword>
<evidence type="ECO:0000256" key="3">
    <source>
        <dbReference type="SAM" id="SignalP"/>
    </source>
</evidence>
<keyword evidence="3" id="KW-0732">Signal</keyword>
<evidence type="ECO:0000313" key="4">
    <source>
        <dbReference type="EMBL" id="MBB4763283.1"/>
    </source>
</evidence>
<feature type="chain" id="PRO_5039028561" description="PknH-like extracellular domain-containing protein" evidence="3">
    <location>
        <begin position="24"/>
        <end position="324"/>
    </location>
</feature>
<keyword evidence="1" id="KW-0175">Coiled coil</keyword>
<dbReference type="EMBL" id="JACHNH010000001">
    <property type="protein sequence ID" value="MBB4763283.1"/>
    <property type="molecule type" value="Genomic_DNA"/>
</dbReference>
<feature type="region of interest" description="Disordered" evidence="2">
    <location>
        <begin position="28"/>
        <end position="57"/>
    </location>
</feature>
<evidence type="ECO:0000256" key="1">
    <source>
        <dbReference type="SAM" id="Coils"/>
    </source>
</evidence>
<evidence type="ECO:0008006" key="6">
    <source>
        <dbReference type="Google" id="ProtNLM"/>
    </source>
</evidence>
<reference evidence="4 5" key="1">
    <citation type="submission" date="2020-08" db="EMBL/GenBank/DDBJ databases">
        <title>Sequencing the genomes of 1000 actinobacteria strains.</title>
        <authorList>
            <person name="Klenk H.-P."/>
        </authorList>
    </citation>
    <scope>NUCLEOTIDE SEQUENCE [LARGE SCALE GENOMIC DNA]</scope>
    <source>
        <strain evidence="4 5">DSM 43149</strain>
    </source>
</reference>
<dbReference type="RefSeq" id="WP_184994616.1">
    <property type="nucleotide sequence ID" value="NZ_BOMK01000010.1"/>
</dbReference>
<sequence>MNVNSGTRLAGAAAALFVAVLLAACSSPDQESTAGDRNDPALVAPPKAAPTPSVSNVPDLTLPIQAYQPTLAQRTVVENATVSLVNACMHRFGFDDALPPGRPSQPSLMSRRYGVTDPAIAERYGYHVAPGDGIETGAKPAGNGGALSRSAILVLTGDPNGQPRPGAPAPAGTYAGAAIPAGGCSGEAAAKLGGGRLFGGATTLADRIMTTGFAQAETDDRVTAVVGTWSACMKQQGYAFKTPFDAAASAKIDTPAPSTVEIKTAVADVTCKRKTNLVGVFYGVERAYQNAAIQRNIEQLNRLKAEIEQVVKAAAGALGVPVPR</sequence>